<dbReference type="GO" id="GO:1902176">
    <property type="term" value="P:negative regulation of oxidative stress-induced intrinsic apoptotic signaling pathway"/>
    <property type="evidence" value="ECO:0007669"/>
    <property type="project" value="TreeGrafter"/>
</dbReference>
<dbReference type="GO" id="GO:0003341">
    <property type="term" value="P:cilium movement"/>
    <property type="evidence" value="ECO:0007669"/>
    <property type="project" value="TreeGrafter"/>
</dbReference>
<dbReference type="PROSITE" id="PS51374">
    <property type="entry name" value="NDPK_LIKE"/>
    <property type="match status" value="1"/>
</dbReference>
<evidence type="ECO:0000256" key="8">
    <source>
        <dbReference type="PROSITE-ProRule" id="PRU00706"/>
    </source>
</evidence>
<dbReference type="Gene3D" id="1.20.890.10">
    <property type="entry name" value="cAMP-dependent protein kinase regulatory subunit, dimerization-anchoring domain"/>
    <property type="match status" value="1"/>
</dbReference>
<dbReference type="InterPro" id="IPR036850">
    <property type="entry name" value="NDK-like_dom_sf"/>
</dbReference>
<dbReference type="GO" id="GO:0006241">
    <property type="term" value="P:CTP biosynthetic process"/>
    <property type="evidence" value="ECO:0007669"/>
    <property type="project" value="InterPro"/>
</dbReference>
<dbReference type="SUPFAM" id="SSF54919">
    <property type="entry name" value="Nucleoside diphosphate kinase, NDK"/>
    <property type="match status" value="1"/>
</dbReference>
<keyword evidence="5" id="KW-0966">Cell projection</keyword>
<evidence type="ECO:0000313" key="11">
    <source>
        <dbReference type="EMBL" id="KOF68253.1"/>
    </source>
</evidence>
<keyword evidence="4" id="KW-0378">Hydrolase</keyword>
<dbReference type="FunFam" id="1.20.890.10:FF:000008">
    <property type="entry name" value="Nucleoside diphosphate kinase homolog 5"/>
    <property type="match status" value="1"/>
</dbReference>
<comment type="similarity">
    <text evidence="2 8 9">Belongs to the NDK family.</text>
</comment>
<organism evidence="11">
    <name type="scientific">Octopus bimaculoides</name>
    <name type="common">California two-spotted octopus</name>
    <dbReference type="NCBI Taxonomy" id="37653"/>
    <lineage>
        <taxon>Eukaryota</taxon>
        <taxon>Metazoa</taxon>
        <taxon>Spiralia</taxon>
        <taxon>Lophotrochozoa</taxon>
        <taxon>Mollusca</taxon>
        <taxon>Cephalopoda</taxon>
        <taxon>Coleoidea</taxon>
        <taxon>Octopodiformes</taxon>
        <taxon>Octopoda</taxon>
        <taxon>Incirrata</taxon>
        <taxon>Octopodidae</taxon>
        <taxon>Octopus</taxon>
    </lineage>
</organism>
<dbReference type="PANTHER" id="PTHR46161:SF1">
    <property type="entry name" value="NUCLEOSIDE DIPHOSPHATE KINASE HOMOLOG 5"/>
    <property type="match status" value="1"/>
</dbReference>
<dbReference type="FunFam" id="3.30.70.141:FF:000010">
    <property type="entry name" value="Nucleoside diphosphate kinase 7"/>
    <property type="match status" value="1"/>
</dbReference>
<dbReference type="EMBL" id="KQ426456">
    <property type="protein sequence ID" value="KOF68253.1"/>
    <property type="molecule type" value="Genomic_DNA"/>
</dbReference>
<evidence type="ECO:0000256" key="4">
    <source>
        <dbReference type="ARBA" id="ARBA00022801"/>
    </source>
</evidence>
<keyword evidence="3" id="KW-0217">Developmental protein</keyword>
<dbReference type="InterPro" id="IPR034907">
    <property type="entry name" value="NDK-like_dom"/>
</dbReference>
<evidence type="ECO:0000256" key="7">
    <source>
        <dbReference type="ARBA" id="ARBA00080200"/>
    </source>
</evidence>
<dbReference type="CDD" id="cd22970">
    <property type="entry name" value="DD_NDKH5-like"/>
    <property type="match status" value="1"/>
</dbReference>
<evidence type="ECO:0000259" key="10">
    <source>
        <dbReference type="SMART" id="SM00562"/>
    </source>
</evidence>
<dbReference type="SMART" id="SM00562">
    <property type="entry name" value="NDK"/>
    <property type="match status" value="1"/>
</dbReference>
<accession>A0A0L8FUF2</accession>
<evidence type="ECO:0000256" key="9">
    <source>
        <dbReference type="RuleBase" id="RU004011"/>
    </source>
</evidence>
<dbReference type="GO" id="GO:0004550">
    <property type="term" value="F:nucleoside diphosphate kinase activity"/>
    <property type="evidence" value="ECO:0007669"/>
    <property type="project" value="InterPro"/>
</dbReference>
<dbReference type="Gene3D" id="3.30.70.141">
    <property type="entry name" value="Nucleoside diphosphate kinase-like domain"/>
    <property type="match status" value="1"/>
</dbReference>
<evidence type="ECO:0000256" key="2">
    <source>
        <dbReference type="ARBA" id="ARBA00008142"/>
    </source>
</evidence>
<dbReference type="KEGG" id="obi:106881108"/>
<dbReference type="PRINTS" id="PR01243">
    <property type="entry name" value="NUCDPKINASE"/>
</dbReference>
<evidence type="ECO:0000256" key="1">
    <source>
        <dbReference type="ARBA" id="ARBA00004138"/>
    </source>
</evidence>
<feature type="domain" description="Nucleoside diphosphate kinase-like" evidence="10">
    <location>
        <begin position="14"/>
        <end position="151"/>
    </location>
</feature>
<dbReference type="GO" id="GO:0006183">
    <property type="term" value="P:GTP biosynthetic process"/>
    <property type="evidence" value="ECO:0007669"/>
    <property type="project" value="InterPro"/>
</dbReference>
<dbReference type="OMA" id="HNAISYW"/>
<proteinExistence type="inferred from homology"/>
<dbReference type="AlphaFoldDB" id="A0A0L8FUF2"/>
<evidence type="ECO:0000256" key="5">
    <source>
        <dbReference type="ARBA" id="ARBA00023273"/>
    </source>
</evidence>
<dbReference type="GO" id="GO:0016787">
    <property type="term" value="F:hydrolase activity"/>
    <property type="evidence" value="ECO:0007669"/>
    <property type="project" value="UniProtKB-KW"/>
</dbReference>
<gene>
    <name evidence="11" type="ORF">OCBIM_22007784mg</name>
</gene>
<reference evidence="11" key="1">
    <citation type="submission" date="2015-07" db="EMBL/GenBank/DDBJ databases">
        <title>MeaNS - Measles Nucleotide Surveillance Program.</title>
        <authorList>
            <person name="Tran T."/>
            <person name="Druce J."/>
        </authorList>
    </citation>
    <scope>NUCLEOTIDE SEQUENCE</scope>
    <source>
        <strain evidence="11">UCB-OBI-ISO-001</strain>
        <tissue evidence="11">Gonad</tissue>
    </source>
</reference>
<protein>
    <recommendedName>
        <fullName evidence="6">Nucleoside diphosphate kinase homolog 5</fullName>
    </recommendedName>
    <alternativeName>
        <fullName evidence="7">3'-5' exonuclease NME5</fullName>
    </alternativeName>
</protein>
<dbReference type="InterPro" id="IPR001564">
    <property type="entry name" value="Nucleoside_diP_kinase"/>
</dbReference>
<dbReference type="PANTHER" id="PTHR46161">
    <property type="entry name" value="NUCLEOSIDE DIPHOSPHATE KINASE"/>
    <property type="match status" value="1"/>
</dbReference>
<dbReference type="STRING" id="37653.A0A0L8FUF2"/>
<dbReference type="Pfam" id="PF05186">
    <property type="entry name" value="Dpy-30"/>
    <property type="match status" value="1"/>
</dbReference>
<dbReference type="Pfam" id="PF00334">
    <property type="entry name" value="NDK"/>
    <property type="match status" value="1"/>
</dbReference>
<comment type="subcellular location">
    <subcellularLocation>
        <location evidence="1">Cell projection</location>
        <location evidence="1">Cilium</location>
    </subcellularLocation>
</comment>
<evidence type="ECO:0000256" key="3">
    <source>
        <dbReference type="ARBA" id="ARBA00022473"/>
    </source>
</evidence>
<dbReference type="OrthoDB" id="1729737at2759"/>
<dbReference type="GO" id="GO:0006228">
    <property type="term" value="P:UTP biosynthetic process"/>
    <property type="evidence" value="ECO:0007669"/>
    <property type="project" value="InterPro"/>
</dbReference>
<comment type="caution">
    <text evidence="8">Lacks conserved residue(s) required for the propagation of feature annotation.</text>
</comment>
<dbReference type="InterPro" id="IPR007858">
    <property type="entry name" value="Dpy-30_motif"/>
</dbReference>
<dbReference type="GO" id="GO:0005929">
    <property type="term" value="C:cilium"/>
    <property type="evidence" value="ECO:0007669"/>
    <property type="project" value="UniProtKB-SubCell"/>
</dbReference>
<name>A0A0L8FUF2_OCTBM</name>
<sequence length="207" mass="23714">MSEKLNRCHPNSFVDKTLAIIKPEAVKYADVIEDIILRTGFTIINRRRVHMTPEQASDFYSEHFGKMFFTKLVEYMSQGPIICLIIARDNALTTWEELMGPTNTFVARETYPDSIRAVYGTDDMQNAVHGSENITCAEKEIKFFFPDSIPDNLLSPGAMDNYMSKFINPTLLKGLTQLCKVKHVDPITWLADWLTENNPNKPQVKYN</sequence>
<evidence type="ECO:0000256" key="6">
    <source>
        <dbReference type="ARBA" id="ARBA00072632"/>
    </source>
</evidence>